<dbReference type="InterPro" id="IPR036069">
    <property type="entry name" value="DUF34/NIF3_sf"/>
</dbReference>
<proteinExistence type="inferred from homology"/>
<name>A0ABY1PZ92_9BACT</name>
<dbReference type="PANTHER" id="PTHR13799:SF14">
    <property type="entry name" value="GTP CYCLOHYDROLASE 1 TYPE 2 HOMOLOG"/>
    <property type="match status" value="1"/>
</dbReference>
<dbReference type="RefSeq" id="WP_283432353.1">
    <property type="nucleotide sequence ID" value="NZ_FXUG01000004.1"/>
</dbReference>
<evidence type="ECO:0000313" key="4">
    <source>
        <dbReference type="Proteomes" id="UP001158067"/>
    </source>
</evidence>
<gene>
    <name evidence="3" type="ORF">SAMN06265222_104165</name>
</gene>
<dbReference type="SUPFAM" id="SSF102705">
    <property type="entry name" value="NIF3 (NGG1p interacting factor 3)-like"/>
    <property type="match status" value="1"/>
</dbReference>
<protein>
    <submittedName>
        <fullName evidence="3">Dinuclear metal center protein, YbgI/SA1388 family</fullName>
    </submittedName>
</protein>
<sequence length="281" mass="29298">MKQAPISLPNLAQICQLLAEIAPLKLAEDWDNVGLLIGDRQASIGKVMTCLTITPDVVGEAEREGVGLIVAHHPFPFKPVAKVTADTASGEMLWRLCRAGIAVYSAHTAFDSAAGGINDQWTKALQLADCKPMLPLADNAKLGAGRVGRLADQAPAAAILKLAASFSGSTRPRLVGPPDRGISRIGVACGSGGSFVSAALRCGCDFLLTGEATFHACLEAENAGLSLGLVGHYASERFAMDALAQRLQSAIGELPGAAKSANDRDMACKVWASHDERDVIG</sequence>
<dbReference type="Gene3D" id="3.40.1390.30">
    <property type="entry name" value="NIF3 (NGG1p interacting factor 3)-like"/>
    <property type="match status" value="2"/>
</dbReference>
<keyword evidence="4" id="KW-1185">Reference proteome</keyword>
<dbReference type="NCBIfam" id="TIGR00486">
    <property type="entry name" value="YbgI_SA1388"/>
    <property type="match status" value="1"/>
</dbReference>
<organism evidence="3 4">
    <name type="scientific">Neorhodopirellula lusitana</name>
    <dbReference type="NCBI Taxonomy" id="445327"/>
    <lineage>
        <taxon>Bacteria</taxon>
        <taxon>Pseudomonadati</taxon>
        <taxon>Planctomycetota</taxon>
        <taxon>Planctomycetia</taxon>
        <taxon>Pirellulales</taxon>
        <taxon>Pirellulaceae</taxon>
        <taxon>Neorhodopirellula</taxon>
    </lineage>
</organism>
<comment type="caution">
    <text evidence="3">The sequence shown here is derived from an EMBL/GenBank/DDBJ whole genome shotgun (WGS) entry which is preliminary data.</text>
</comment>
<dbReference type="Proteomes" id="UP001158067">
    <property type="component" value="Unassembled WGS sequence"/>
</dbReference>
<evidence type="ECO:0000313" key="3">
    <source>
        <dbReference type="EMBL" id="SMP53861.1"/>
    </source>
</evidence>
<dbReference type="PANTHER" id="PTHR13799">
    <property type="entry name" value="NGG1 INTERACTING FACTOR 3"/>
    <property type="match status" value="1"/>
</dbReference>
<keyword evidence="2" id="KW-0479">Metal-binding</keyword>
<evidence type="ECO:0000256" key="2">
    <source>
        <dbReference type="ARBA" id="ARBA00022723"/>
    </source>
</evidence>
<accession>A0ABY1PZ92</accession>
<evidence type="ECO:0000256" key="1">
    <source>
        <dbReference type="ARBA" id="ARBA00006964"/>
    </source>
</evidence>
<comment type="similarity">
    <text evidence="1">Belongs to the GTP cyclohydrolase I type 2/NIF3 family.</text>
</comment>
<reference evidence="3 4" key="1">
    <citation type="submission" date="2017-05" db="EMBL/GenBank/DDBJ databases">
        <authorList>
            <person name="Varghese N."/>
            <person name="Submissions S."/>
        </authorList>
    </citation>
    <scope>NUCLEOTIDE SEQUENCE [LARGE SCALE GENOMIC DNA]</scope>
    <source>
        <strain evidence="3 4">DSM 25457</strain>
    </source>
</reference>
<dbReference type="InterPro" id="IPR002678">
    <property type="entry name" value="DUF34/NIF3"/>
</dbReference>
<dbReference type="Pfam" id="PF01784">
    <property type="entry name" value="DUF34_NIF3"/>
    <property type="match status" value="1"/>
</dbReference>
<dbReference type="EMBL" id="FXUG01000004">
    <property type="protein sequence ID" value="SMP53861.1"/>
    <property type="molecule type" value="Genomic_DNA"/>
</dbReference>